<dbReference type="SUPFAM" id="SSF48613">
    <property type="entry name" value="Heme oxygenase-like"/>
    <property type="match status" value="1"/>
</dbReference>
<protein>
    <recommendedName>
        <fullName evidence="3">Heme oxygenase-like protein</fullName>
    </recommendedName>
</protein>
<dbReference type="Proteomes" id="UP000799640">
    <property type="component" value="Unassembled WGS sequence"/>
</dbReference>
<dbReference type="AlphaFoldDB" id="A0A6G1HP26"/>
<gene>
    <name evidence="1" type="ORF">EJ06DRAFT_584187</name>
</gene>
<dbReference type="InterPro" id="IPR016084">
    <property type="entry name" value="Haem_Oase-like_multi-hlx"/>
</dbReference>
<dbReference type="EMBL" id="ML996702">
    <property type="protein sequence ID" value="KAF2397813.1"/>
    <property type="molecule type" value="Genomic_DNA"/>
</dbReference>
<evidence type="ECO:0000313" key="1">
    <source>
        <dbReference type="EMBL" id="KAF2397813.1"/>
    </source>
</evidence>
<accession>A0A6G1HP26</accession>
<keyword evidence="2" id="KW-1185">Reference proteome</keyword>
<proteinExistence type="predicted"/>
<evidence type="ECO:0008006" key="3">
    <source>
        <dbReference type="Google" id="ProtNLM"/>
    </source>
</evidence>
<name>A0A6G1HP26_9PEZI</name>
<sequence length="308" mass="32742">MPPNQGTTDDLIGLAGMDFPLAENDNLSLSDLEDSSLSARLRAAISPHIPSPLPPSTFQPSTRSEYTTALLPLAHILLSYPRLPSPSPSATLFPPTLRAPHFPSPPPELLPTSLLRRDIAVLTASSSITPIIKGTPASEDVLNYARFAVFALPATGVGVAYALARAVADLAAMAVMVGEIRGPGWEFLGAVAAAEERVWRAWEEEVDEWGRWLGEEQEDMVVRAAEGVAERMAGMLAELAVVLSTGVEEEGVRKEVAKEKTGVKEKERSGEGWFGFDYGVPVGMALGLVVGGVGIYGVWHAGVVSGFT</sequence>
<organism evidence="1 2">
    <name type="scientific">Trichodelitschia bisporula</name>
    <dbReference type="NCBI Taxonomy" id="703511"/>
    <lineage>
        <taxon>Eukaryota</taxon>
        <taxon>Fungi</taxon>
        <taxon>Dikarya</taxon>
        <taxon>Ascomycota</taxon>
        <taxon>Pezizomycotina</taxon>
        <taxon>Dothideomycetes</taxon>
        <taxon>Dothideomycetes incertae sedis</taxon>
        <taxon>Phaeotrichales</taxon>
        <taxon>Phaeotrichaceae</taxon>
        <taxon>Trichodelitschia</taxon>
    </lineage>
</organism>
<evidence type="ECO:0000313" key="2">
    <source>
        <dbReference type="Proteomes" id="UP000799640"/>
    </source>
</evidence>
<reference evidence="1" key="1">
    <citation type="journal article" date="2020" name="Stud. Mycol.">
        <title>101 Dothideomycetes genomes: a test case for predicting lifestyles and emergence of pathogens.</title>
        <authorList>
            <person name="Haridas S."/>
            <person name="Albert R."/>
            <person name="Binder M."/>
            <person name="Bloem J."/>
            <person name="Labutti K."/>
            <person name="Salamov A."/>
            <person name="Andreopoulos B."/>
            <person name="Baker S."/>
            <person name="Barry K."/>
            <person name="Bills G."/>
            <person name="Bluhm B."/>
            <person name="Cannon C."/>
            <person name="Castanera R."/>
            <person name="Culley D."/>
            <person name="Daum C."/>
            <person name="Ezra D."/>
            <person name="Gonzalez J."/>
            <person name="Henrissat B."/>
            <person name="Kuo A."/>
            <person name="Liang C."/>
            <person name="Lipzen A."/>
            <person name="Lutzoni F."/>
            <person name="Magnuson J."/>
            <person name="Mondo S."/>
            <person name="Nolan M."/>
            <person name="Ohm R."/>
            <person name="Pangilinan J."/>
            <person name="Park H.-J."/>
            <person name="Ramirez L."/>
            <person name="Alfaro M."/>
            <person name="Sun H."/>
            <person name="Tritt A."/>
            <person name="Yoshinaga Y."/>
            <person name="Zwiers L.-H."/>
            <person name="Turgeon B."/>
            <person name="Goodwin S."/>
            <person name="Spatafora J."/>
            <person name="Crous P."/>
            <person name="Grigoriev I."/>
        </authorList>
    </citation>
    <scope>NUCLEOTIDE SEQUENCE</scope>
    <source>
        <strain evidence="1">CBS 262.69</strain>
    </source>
</reference>